<dbReference type="KEGG" id="tva:5467252"/>
<reference evidence="2" key="2">
    <citation type="journal article" date="2007" name="Science">
        <title>Draft genome sequence of the sexually transmitted pathogen Trichomonas vaginalis.</title>
        <authorList>
            <person name="Carlton J.M."/>
            <person name="Hirt R.P."/>
            <person name="Silva J.C."/>
            <person name="Delcher A.L."/>
            <person name="Schatz M."/>
            <person name="Zhao Q."/>
            <person name="Wortman J.R."/>
            <person name="Bidwell S.L."/>
            <person name="Alsmark U.C.M."/>
            <person name="Besteiro S."/>
            <person name="Sicheritz-Ponten T."/>
            <person name="Noel C.J."/>
            <person name="Dacks J.B."/>
            <person name="Foster P.G."/>
            <person name="Simillion C."/>
            <person name="Van de Peer Y."/>
            <person name="Miranda-Saavedra D."/>
            <person name="Barton G.J."/>
            <person name="Westrop G.D."/>
            <person name="Mueller S."/>
            <person name="Dessi D."/>
            <person name="Fiori P.L."/>
            <person name="Ren Q."/>
            <person name="Paulsen I."/>
            <person name="Zhang H."/>
            <person name="Bastida-Corcuera F.D."/>
            <person name="Simoes-Barbosa A."/>
            <person name="Brown M.T."/>
            <person name="Hayes R.D."/>
            <person name="Mukherjee M."/>
            <person name="Okumura C.Y."/>
            <person name="Schneider R."/>
            <person name="Smith A.J."/>
            <person name="Vanacova S."/>
            <person name="Villalvazo M."/>
            <person name="Haas B.J."/>
            <person name="Pertea M."/>
            <person name="Feldblyum T.V."/>
            <person name="Utterback T.R."/>
            <person name="Shu C.L."/>
            <person name="Osoegawa K."/>
            <person name="de Jong P.J."/>
            <person name="Hrdy I."/>
            <person name="Horvathova L."/>
            <person name="Zubacova Z."/>
            <person name="Dolezal P."/>
            <person name="Malik S.B."/>
            <person name="Logsdon J.M. Jr."/>
            <person name="Henze K."/>
            <person name="Gupta A."/>
            <person name="Wang C.C."/>
            <person name="Dunne R.L."/>
            <person name="Upcroft J.A."/>
            <person name="Upcroft P."/>
            <person name="White O."/>
            <person name="Salzberg S.L."/>
            <person name="Tang P."/>
            <person name="Chiu C.-H."/>
            <person name="Lee Y.-S."/>
            <person name="Embley T.M."/>
            <person name="Coombs G.H."/>
            <person name="Mottram J.C."/>
            <person name="Tachezy J."/>
            <person name="Fraser-Liggett C.M."/>
            <person name="Johnson P.J."/>
        </authorList>
    </citation>
    <scope>NUCLEOTIDE SEQUENCE [LARGE SCALE GENOMIC DNA]</scope>
    <source>
        <strain evidence="2">G3</strain>
    </source>
</reference>
<keyword evidence="3" id="KW-1185">Reference proteome</keyword>
<dbReference type="InParanoid" id="A2DCQ4"/>
<organism evidence="2 3">
    <name type="scientific">Trichomonas vaginalis (strain ATCC PRA-98 / G3)</name>
    <dbReference type="NCBI Taxonomy" id="412133"/>
    <lineage>
        <taxon>Eukaryota</taxon>
        <taxon>Metamonada</taxon>
        <taxon>Parabasalia</taxon>
        <taxon>Trichomonadida</taxon>
        <taxon>Trichomonadidae</taxon>
        <taxon>Trichomonas</taxon>
    </lineage>
</organism>
<evidence type="ECO:0000313" key="3">
    <source>
        <dbReference type="Proteomes" id="UP000001542"/>
    </source>
</evidence>
<dbReference type="SMR" id="A2DCQ4"/>
<dbReference type="Proteomes" id="UP000001542">
    <property type="component" value="Unassembled WGS sequence"/>
</dbReference>
<gene>
    <name evidence="2" type="ORF">TVAG_237040</name>
</gene>
<sequence length="457" mass="51355">MKKGADFSDSDFDADELLADLGPVGAALKSTAKKTDNKEKPKPKPKKSDSKNDDKPKRRPVTRMKMNLDDLLDGISPNAAPIPTVSSFTPVVQNSATVEQIESRLNSYLAMQLRTLVNEFSVEVGKMFDGTDGIDEIIQKFTNDIRASIRDACNFDLKNENNLPTASSLFDLFGIGFAETFKDANSFKSYQPAEEIKRVKAIRGKIVPLPSMIKATYTSSLNEMTQALTDREMYQSQLPVTDKELSTRLNNLSLKRYELECKSEMLNSEAEKIAEQFKKLDETRSQFSTVIEENSIKIEEDINSLLHRKISGIKSLLSKAKKTPSTVQLYKSSDFQSVTEEMSTMIDAHEYNIQNLIIACEGMRNAATVASSTEVAPPVQSTAVAITHEIPQVSTSTSTNDLLNRVRKQLSQVQKMRETELQNANTMLATLKRQEKRRRRQQRQQEILYQPDSPSFV</sequence>
<feature type="region of interest" description="Disordered" evidence="1">
    <location>
        <begin position="29"/>
        <end position="64"/>
    </location>
</feature>
<dbReference type="VEuPathDB" id="TrichDB:TVAGG3_0607330"/>
<feature type="region of interest" description="Disordered" evidence="1">
    <location>
        <begin position="432"/>
        <end position="457"/>
    </location>
</feature>
<dbReference type="AlphaFoldDB" id="A2DCQ4"/>
<feature type="compositionally biased region" description="Basic and acidic residues" evidence="1">
    <location>
        <begin position="33"/>
        <end position="56"/>
    </location>
</feature>
<accession>A2DCQ4</accession>
<reference evidence="2" key="1">
    <citation type="submission" date="2006-10" db="EMBL/GenBank/DDBJ databases">
        <authorList>
            <person name="Amadeo P."/>
            <person name="Zhao Q."/>
            <person name="Wortman J."/>
            <person name="Fraser-Liggett C."/>
            <person name="Carlton J."/>
        </authorList>
    </citation>
    <scope>NUCLEOTIDE SEQUENCE</scope>
    <source>
        <strain evidence="2">G3</strain>
    </source>
</reference>
<proteinExistence type="predicted"/>
<evidence type="ECO:0000313" key="2">
    <source>
        <dbReference type="EMBL" id="EAY21678.1"/>
    </source>
</evidence>
<dbReference type="EMBL" id="DS113188">
    <property type="protein sequence ID" value="EAY21678.1"/>
    <property type="molecule type" value="Genomic_DNA"/>
</dbReference>
<evidence type="ECO:0000256" key="1">
    <source>
        <dbReference type="SAM" id="MobiDB-lite"/>
    </source>
</evidence>
<dbReference type="VEuPathDB" id="TrichDB:TVAG_237040"/>
<protein>
    <submittedName>
        <fullName evidence="2">Uncharacterized protein</fullName>
    </submittedName>
</protein>
<dbReference type="RefSeq" id="XP_001582664.1">
    <property type="nucleotide sequence ID" value="XM_001582614.1"/>
</dbReference>
<name>A2DCQ4_TRIV3</name>